<comment type="caution">
    <text evidence="2">The sequence shown here is derived from an EMBL/GenBank/DDBJ whole genome shotgun (WGS) entry which is preliminary data.</text>
</comment>
<keyword evidence="3" id="KW-1185">Reference proteome</keyword>
<gene>
    <name evidence="2" type="ORF">CHF27_013170</name>
</gene>
<dbReference type="OrthoDB" id="7365827at2"/>
<reference evidence="2 3" key="1">
    <citation type="journal article" date="2017" name="Genome Announc.">
        <title>Draft Genome Sequence of Romboutsia maritimum sp. nov. Strain CCRI-22766(T), Isolated from Coastal Estuarine Mud.</title>
        <authorList>
            <person name="Maheux A.F."/>
            <person name="Boudreau D.K."/>
            <person name="Berube E."/>
            <person name="Boissinot M."/>
            <person name="Raymond F."/>
            <person name="Brodeur S."/>
            <person name="Corbeil J."/>
            <person name="Brightwell G."/>
            <person name="Broda D."/>
            <person name="Omar R.F."/>
            <person name="Bergeron M.G."/>
        </authorList>
    </citation>
    <scope>NUCLEOTIDE SEQUENCE [LARGE SCALE GENOMIC DNA]</scope>
    <source>
        <strain evidence="2 3">CCRI-22766</strain>
    </source>
</reference>
<evidence type="ECO:0000313" key="3">
    <source>
        <dbReference type="Proteomes" id="UP000243494"/>
    </source>
</evidence>
<proteinExistence type="predicted"/>
<dbReference type="GO" id="GO:0032259">
    <property type="term" value="P:methylation"/>
    <property type="evidence" value="ECO:0007669"/>
    <property type="project" value="UniProtKB-KW"/>
</dbReference>
<accession>A0A371IPS8</accession>
<evidence type="ECO:0000259" key="1">
    <source>
        <dbReference type="Pfam" id="PF13847"/>
    </source>
</evidence>
<dbReference type="GO" id="GO:0008168">
    <property type="term" value="F:methyltransferase activity"/>
    <property type="evidence" value="ECO:0007669"/>
    <property type="project" value="UniProtKB-KW"/>
</dbReference>
<dbReference type="PANTHER" id="PTHR43861">
    <property type="entry name" value="TRANS-ACONITATE 2-METHYLTRANSFERASE-RELATED"/>
    <property type="match status" value="1"/>
</dbReference>
<dbReference type="AlphaFoldDB" id="A0A371IPS8"/>
<dbReference type="Pfam" id="PF13847">
    <property type="entry name" value="Methyltransf_31"/>
    <property type="match status" value="1"/>
</dbReference>
<keyword evidence="2" id="KW-0489">Methyltransferase</keyword>
<dbReference type="CDD" id="cd02440">
    <property type="entry name" value="AdoMet_MTases"/>
    <property type="match status" value="1"/>
</dbReference>
<dbReference type="RefSeq" id="WP_095406496.1">
    <property type="nucleotide sequence ID" value="NZ_NOJZ02000048.1"/>
</dbReference>
<sequence length="195" mass="22374">MEQVDFFNSVAHNWDNMIEINECKINYLLDKLDIHENDSILDIGTGTGVLIPFLNKLNPNGNIKAVDISDNMLSVARKKFENLHNVSFDLVNVESEDINSKFDKIILYSMFPHLENKTNTIKKLVENNLTSNGKLMIAHSNSREFLNNVHKNTDARVSNSRLIEVNLQKNLFEEANLNVESAFENDELYYLVISK</sequence>
<keyword evidence="2" id="KW-0808">Transferase</keyword>
<evidence type="ECO:0000313" key="2">
    <source>
        <dbReference type="EMBL" id="RDY22490.1"/>
    </source>
</evidence>
<protein>
    <submittedName>
        <fullName evidence="2">Class I SAM-dependent methyltransferase</fullName>
    </submittedName>
</protein>
<dbReference type="InterPro" id="IPR025714">
    <property type="entry name" value="Methyltranfer_dom"/>
</dbReference>
<dbReference type="SUPFAM" id="SSF53335">
    <property type="entry name" value="S-adenosyl-L-methionine-dependent methyltransferases"/>
    <property type="match status" value="1"/>
</dbReference>
<name>A0A371IPS8_9FIRM</name>
<feature type="domain" description="Methyltransferase" evidence="1">
    <location>
        <begin position="34"/>
        <end position="155"/>
    </location>
</feature>
<dbReference type="InterPro" id="IPR029063">
    <property type="entry name" value="SAM-dependent_MTases_sf"/>
</dbReference>
<organism evidence="2 3">
    <name type="scientific">Romboutsia maritimum</name>
    <dbReference type="NCBI Taxonomy" id="2020948"/>
    <lineage>
        <taxon>Bacteria</taxon>
        <taxon>Bacillati</taxon>
        <taxon>Bacillota</taxon>
        <taxon>Clostridia</taxon>
        <taxon>Peptostreptococcales</taxon>
        <taxon>Peptostreptococcaceae</taxon>
        <taxon>Romboutsia</taxon>
    </lineage>
</organism>
<dbReference type="Proteomes" id="UP000243494">
    <property type="component" value="Unassembled WGS sequence"/>
</dbReference>
<dbReference type="Gene3D" id="3.40.50.150">
    <property type="entry name" value="Vaccinia Virus protein VP39"/>
    <property type="match status" value="1"/>
</dbReference>
<dbReference type="EMBL" id="NOJZ02000048">
    <property type="protein sequence ID" value="RDY22490.1"/>
    <property type="molecule type" value="Genomic_DNA"/>
</dbReference>